<evidence type="ECO:0000313" key="4">
    <source>
        <dbReference type="Proteomes" id="UP000515158"/>
    </source>
</evidence>
<dbReference type="AlphaFoldDB" id="A0A6P9A230"/>
<dbReference type="Proteomes" id="UP000515158">
    <property type="component" value="Unplaced"/>
</dbReference>
<sequence>MDTLLSRAEIPIIDLGLVGGEASWSEADALRVAAQLHRSLSETGLALLVNHGVSEDKLRAGYEAMDRFCALPQDTRDVYRRIPPHQHGYVAPGTERLSEEWIGEIRHTFNVSVCDCYCQHSVLAGKLPPHDEVPGFQEAVDDLGQDFKRLARLLLQAVAVGLELPVDFFLQHHKGMTEEGAVRAEGSPTTPTIQIDPAPPSSRPSSRPSSTPSSRRSSEVDANGHALHEGNESSLRLEFYPPFGAPPPAGVTRCGEHTDCGTLSILAQDSEGGLEVQTADKQWARVGHLPGALLINTGDVMSAWTCNRYAPTLQRVIVPEQPKVRARGRHAVGFLVQPDNDTLICPIERLALAAQAANGSAGLAGHCLQGPMRAELFVDSSRRRKRSFYAPHHNIASRLRETAAS</sequence>
<accession>A0A6P9A230</accession>
<feature type="domain" description="Fe2OG dioxygenase" evidence="3">
    <location>
        <begin position="231"/>
        <end position="338"/>
    </location>
</feature>
<dbReference type="RefSeq" id="XP_034251329.1">
    <property type="nucleotide sequence ID" value="XM_034395438.1"/>
</dbReference>
<dbReference type="Pfam" id="PF14226">
    <property type="entry name" value="DIOX_N"/>
    <property type="match status" value="1"/>
</dbReference>
<dbReference type="InterPro" id="IPR005123">
    <property type="entry name" value="Oxoglu/Fe-dep_dioxygenase_dom"/>
</dbReference>
<dbReference type="InterPro" id="IPR026992">
    <property type="entry name" value="DIOX_N"/>
</dbReference>
<dbReference type="GO" id="GO:0046872">
    <property type="term" value="F:metal ion binding"/>
    <property type="evidence" value="ECO:0007669"/>
    <property type="project" value="UniProtKB-KW"/>
</dbReference>
<evidence type="ECO:0000259" key="3">
    <source>
        <dbReference type="PROSITE" id="PS51471"/>
    </source>
</evidence>
<feature type="region of interest" description="Disordered" evidence="2">
    <location>
        <begin position="179"/>
        <end position="226"/>
    </location>
</feature>
<dbReference type="GeneID" id="117651405"/>
<keyword evidence="1" id="KW-0560">Oxidoreductase</keyword>
<dbReference type="OrthoDB" id="288590at2759"/>
<dbReference type="GO" id="GO:0016491">
    <property type="term" value="F:oxidoreductase activity"/>
    <property type="evidence" value="ECO:0007669"/>
    <property type="project" value="UniProtKB-KW"/>
</dbReference>
<dbReference type="InterPro" id="IPR044861">
    <property type="entry name" value="IPNS-like_FE2OG_OXY"/>
</dbReference>
<evidence type="ECO:0000256" key="2">
    <source>
        <dbReference type="SAM" id="MobiDB-lite"/>
    </source>
</evidence>
<dbReference type="Gene3D" id="2.60.120.330">
    <property type="entry name" value="B-lactam Antibiotic, Isopenicillin N Synthase, Chain"/>
    <property type="match status" value="2"/>
</dbReference>
<reference evidence="5" key="1">
    <citation type="submission" date="2025-08" db="UniProtKB">
        <authorList>
            <consortium name="RefSeq"/>
        </authorList>
    </citation>
    <scope>IDENTIFICATION</scope>
    <source>
        <tissue evidence="5">Total insect</tissue>
    </source>
</reference>
<keyword evidence="4" id="KW-1185">Reference proteome</keyword>
<name>A0A6P9A230_THRPL</name>
<proteinExistence type="inferred from homology"/>
<dbReference type="KEGG" id="tpal:117651405"/>
<dbReference type="InParanoid" id="A0A6P9A230"/>
<organism evidence="5">
    <name type="scientific">Thrips palmi</name>
    <name type="common">Melon thrips</name>
    <dbReference type="NCBI Taxonomy" id="161013"/>
    <lineage>
        <taxon>Eukaryota</taxon>
        <taxon>Metazoa</taxon>
        <taxon>Ecdysozoa</taxon>
        <taxon>Arthropoda</taxon>
        <taxon>Hexapoda</taxon>
        <taxon>Insecta</taxon>
        <taxon>Pterygota</taxon>
        <taxon>Neoptera</taxon>
        <taxon>Paraneoptera</taxon>
        <taxon>Thysanoptera</taxon>
        <taxon>Terebrantia</taxon>
        <taxon>Thripoidea</taxon>
        <taxon>Thripidae</taxon>
        <taxon>Thrips</taxon>
    </lineage>
</organism>
<dbReference type="SUPFAM" id="SSF51197">
    <property type="entry name" value="Clavaminate synthase-like"/>
    <property type="match status" value="2"/>
</dbReference>
<dbReference type="PANTHER" id="PTHR47990">
    <property type="entry name" value="2-OXOGLUTARATE (2OG) AND FE(II)-DEPENDENT OXYGENASE SUPERFAMILY PROTEIN-RELATED"/>
    <property type="match status" value="1"/>
</dbReference>
<keyword evidence="1" id="KW-0479">Metal-binding</keyword>
<dbReference type="InterPro" id="IPR050231">
    <property type="entry name" value="Iron_ascorbate_oxido_reductase"/>
</dbReference>
<keyword evidence="1" id="KW-0408">Iron</keyword>
<evidence type="ECO:0000256" key="1">
    <source>
        <dbReference type="RuleBase" id="RU003682"/>
    </source>
</evidence>
<dbReference type="Pfam" id="PF03171">
    <property type="entry name" value="2OG-FeII_Oxy"/>
    <property type="match status" value="1"/>
</dbReference>
<comment type="similarity">
    <text evidence="1">Belongs to the iron/ascorbate-dependent oxidoreductase family.</text>
</comment>
<dbReference type="PROSITE" id="PS51471">
    <property type="entry name" value="FE2OG_OXY"/>
    <property type="match status" value="1"/>
</dbReference>
<protein>
    <submittedName>
        <fullName evidence="5">2-oxoglutarate-dependent dioxygenase htyE-like isoform X1</fullName>
    </submittedName>
</protein>
<feature type="compositionally biased region" description="Low complexity" evidence="2">
    <location>
        <begin position="203"/>
        <end position="215"/>
    </location>
</feature>
<dbReference type="InterPro" id="IPR027443">
    <property type="entry name" value="IPNS-like_sf"/>
</dbReference>
<evidence type="ECO:0000313" key="5">
    <source>
        <dbReference type="RefSeq" id="XP_034251329.1"/>
    </source>
</evidence>
<gene>
    <name evidence="5" type="primary">LOC117651405</name>
</gene>